<gene>
    <name evidence="4" type="ORF">SSCH_260008</name>
</gene>
<sequence>MTDLFIPILKMSITASYAALAVMLVRVFLKKAPRVFSYALWLVVLFRLICPFSLESSLSLIPSKPASIPQEIVYSQTPAINSGMEIINNASPVNPAASADPMIIVMDITAIIWLVGIAVLLCYGAVSYFRLKHRLSVATFVKDNIFETDRIQTPFVLGLIKPRIYIPTGITGDGLDYILKHEQTHIKRYDYLIKPVAYLALTLHWFNPLIWFCYFLMSKDMEMSCDESVMRDTDEDVRGSYSTALLTLSAKQSGLIIPLAFGESNVKSRIKNILNYKKPAFWVIIVAVVVVALALIGLVTNPKDKVKILTPAEQFLKYKTEYVGDASKVSNIIRLLNFPDKVNYDYLELHTESAPYAVTVNLKTDTETREYYAELPHQAAFEKNAIIMFSLIGNVDSVDFKLTDDRNDYLMQYTRDWANDHMGGDVRQFAQSQEEFAKFLGMLDYSSSDVGGADNRISAVVEKKLEIIVSSPKGSSNPQDYMDAHQDEYGDILKEGEEALYYMLAQFEKGGNDDLRGQIMMRLCKQILGNRNNVTDETLSPQEWFSSLSIRQETKLPDFVYAGSNHIEKLVYDTEVMQHSDPRHGFTIAAPKIFGSYKEGNKLKVFVTTYSATYRLYDKALSEETGGIIPAAITYRKSDEGSYVLEEYKQAQDGSLFEKSIRQYCTMPVSGKNIPGLADKILNHYGNYNDIITLQRENLIQHLKANNQEGVSLHSHSGEVIKLT</sequence>
<name>A0A0B7MKT2_9FIRM</name>
<feature type="transmembrane region" description="Helical" evidence="1">
    <location>
        <begin position="102"/>
        <end position="126"/>
    </location>
</feature>
<dbReference type="InterPro" id="IPR052173">
    <property type="entry name" value="Beta-lactam_resp_regulator"/>
</dbReference>
<dbReference type="CDD" id="cd07341">
    <property type="entry name" value="M56_BlaR1_MecR1_like"/>
    <property type="match status" value="1"/>
</dbReference>
<keyword evidence="1" id="KW-0472">Membrane</keyword>
<dbReference type="PANTHER" id="PTHR34978:SF3">
    <property type="entry name" value="SLR0241 PROTEIN"/>
    <property type="match status" value="1"/>
</dbReference>
<feature type="transmembrane region" description="Helical" evidence="1">
    <location>
        <begin position="196"/>
        <end position="217"/>
    </location>
</feature>
<feature type="transmembrane region" description="Helical" evidence="1">
    <location>
        <begin position="281"/>
        <end position="299"/>
    </location>
</feature>
<organism evidence="4 5">
    <name type="scientific">Syntrophaceticus schinkii</name>
    <dbReference type="NCBI Taxonomy" id="499207"/>
    <lineage>
        <taxon>Bacteria</taxon>
        <taxon>Bacillati</taxon>
        <taxon>Bacillota</taxon>
        <taxon>Clostridia</taxon>
        <taxon>Thermoanaerobacterales</taxon>
        <taxon>Thermoanaerobacterales Family III. Incertae Sedis</taxon>
        <taxon>Syntrophaceticus</taxon>
    </lineage>
</organism>
<keyword evidence="1" id="KW-0812">Transmembrane</keyword>
<evidence type="ECO:0000313" key="5">
    <source>
        <dbReference type="Proteomes" id="UP000046155"/>
    </source>
</evidence>
<feature type="domain" description="Peptidase M56" evidence="2">
    <location>
        <begin position="8"/>
        <end position="273"/>
    </location>
</feature>
<feature type="domain" description="DUF4825" evidence="3">
    <location>
        <begin position="316"/>
        <end position="409"/>
    </location>
</feature>
<dbReference type="InterPro" id="IPR008756">
    <property type="entry name" value="Peptidase_M56"/>
</dbReference>
<evidence type="ECO:0000256" key="1">
    <source>
        <dbReference type="SAM" id="Phobius"/>
    </source>
</evidence>
<evidence type="ECO:0000259" key="2">
    <source>
        <dbReference type="Pfam" id="PF05569"/>
    </source>
</evidence>
<dbReference type="EMBL" id="CDRZ01000179">
    <property type="protein sequence ID" value="CEO88783.1"/>
    <property type="molecule type" value="Genomic_DNA"/>
</dbReference>
<keyword evidence="1" id="KW-1133">Transmembrane helix</keyword>
<feature type="transmembrane region" description="Helical" evidence="1">
    <location>
        <begin position="6"/>
        <end position="28"/>
    </location>
</feature>
<feature type="transmembrane region" description="Helical" evidence="1">
    <location>
        <begin position="35"/>
        <end position="54"/>
    </location>
</feature>
<proteinExistence type="predicted"/>
<dbReference type="AlphaFoldDB" id="A0A0B7MKT2"/>
<dbReference type="Proteomes" id="UP000046155">
    <property type="component" value="Unassembled WGS sequence"/>
</dbReference>
<evidence type="ECO:0000313" key="4">
    <source>
        <dbReference type="EMBL" id="CEO88783.1"/>
    </source>
</evidence>
<dbReference type="InterPro" id="IPR032250">
    <property type="entry name" value="DUF4825"/>
</dbReference>
<keyword evidence="5" id="KW-1185">Reference proteome</keyword>
<dbReference type="Pfam" id="PF16107">
    <property type="entry name" value="DUF4825"/>
    <property type="match status" value="1"/>
</dbReference>
<accession>A0A0B7MKT2</accession>
<dbReference type="PANTHER" id="PTHR34978">
    <property type="entry name" value="POSSIBLE SENSOR-TRANSDUCER PROTEIN BLAR"/>
    <property type="match status" value="1"/>
</dbReference>
<dbReference type="RefSeq" id="WP_052835423.1">
    <property type="nucleotide sequence ID" value="NZ_CDRZ01000179.1"/>
</dbReference>
<evidence type="ECO:0000259" key="3">
    <source>
        <dbReference type="Pfam" id="PF16107"/>
    </source>
</evidence>
<protein>
    <submittedName>
        <fullName evidence="4">Peptidase M56 BlaR1 (Modular protein)</fullName>
    </submittedName>
</protein>
<dbReference type="Pfam" id="PF05569">
    <property type="entry name" value="Peptidase_M56"/>
    <property type="match status" value="1"/>
</dbReference>
<feature type="transmembrane region" description="Helical" evidence="1">
    <location>
        <begin position="237"/>
        <end position="261"/>
    </location>
</feature>
<reference evidence="5" key="1">
    <citation type="submission" date="2015-01" db="EMBL/GenBank/DDBJ databases">
        <authorList>
            <person name="Manzoor Shahid"/>
            <person name="Zubair Saima"/>
        </authorList>
    </citation>
    <scope>NUCLEOTIDE SEQUENCE [LARGE SCALE GENOMIC DNA]</scope>
    <source>
        <strain evidence="5">Sp3</strain>
    </source>
</reference>